<keyword evidence="2" id="KW-1185">Reference proteome</keyword>
<proteinExistence type="predicted"/>
<evidence type="ECO:0000313" key="2">
    <source>
        <dbReference type="Proteomes" id="UP000324222"/>
    </source>
</evidence>
<organism evidence="1 2">
    <name type="scientific">Portunus trituberculatus</name>
    <name type="common">Swimming crab</name>
    <name type="synonym">Neptunus trituberculatus</name>
    <dbReference type="NCBI Taxonomy" id="210409"/>
    <lineage>
        <taxon>Eukaryota</taxon>
        <taxon>Metazoa</taxon>
        <taxon>Ecdysozoa</taxon>
        <taxon>Arthropoda</taxon>
        <taxon>Crustacea</taxon>
        <taxon>Multicrustacea</taxon>
        <taxon>Malacostraca</taxon>
        <taxon>Eumalacostraca</taxon>
        <taxon>Eucarida</taxon>
        <taxon>Decapoda</taxon>
        <taxon>Pleocyemata</taxon>
        <taxon>Brachyura</taxon>
        <taxon>Eubrachyura</taxon>
        <taxon>Portunoidea</taxon>
        <taxon>Portunidae</taxon>
        <taxon>Portuninae</taxon>
        <taxon>Portunus</taxon>
    </lineage>
</organism>
<evidence type="ECO:0000313" key="1">
    <source>
        <dbReference type="EMBL" id="MPC12614.1"/>
    </source>
</evidence>
<gene>
    <name evidence="1" type="ORF">E2C01_005317</name>
</gene>
<dbReference type="AlphaFoldDB" id="A0A5B7CV85"/>
<dbReference type="Proteomes" id="UP000324222">
    <property type="component" value="Unassembled WGS sequence"/>
</dbReference>
<name>A0A5B7CV85_PORTR</name>
<comment type="caution">
    <text evidence="1">The sequence shown here is derived from an EMBL/GenBank/DDBJ whole genome shotgun (WGS) entry which is preliminary data.</text>
</comment>
<protein>
    <submittedName>
        <fullName evidence="1">Uncharacterized protein</fullName>
    </submittedName>
</protein>
<dbReference type="EMBL" id="VSRR010000226">
    <property type="protein sequence ID" value="MPC12614.1"/>
    <property type="molecule type" value="Genomic_DNA"/>
</dbReference>
<accession>A0A5B7CV85</accession>
<reference evidence="1 2" key="1">
    <citation type="submission" date="2019-05" db="EMBL/GenBank/DDBJ databases">
        <title>Another draft genome of Portunus trituberculatus and its Hox gene families provides insights of decapod evolution.</title>
        <authorList>
            <person name="Jeong J.-H."/>
            <person name="Song I."/>
            <person name="Kim S."/>
            <person name="Choi T."/>
            <person name="Kim D."/>
            <person name="Ryu S."/>
            <person name="Kim W."/>
        </authorList>
    </citation>
    <scope>NUCLEOTIDE SEQUENCE [LARGE SCALE GENOMIC DNA]</scope>
    <source>
        <tissue evidence="1">Muscle</tissue>
    </source>
</reference>
<sequence>MYAQTQGSECNLQRDKVRWHKNYKTHATTILARVPFSFTMNEGHIHNTVVRLKVKRQFPCTSVFRNTALSPRHFSKATETTSWCFKTISPYNKLEILPVHHQSHKNILESMNLFKLGLRKVMMVREQSVSEYRAQQTWGRETLFGLSQFQD</sequence>